<dbReference type="InterPro" id="IPR039538">
    <property type="entry name" value="BetI_C"/>
</dbReference>
<evidence type="ECO:0000256" key="3">
    <source>
        <dbReference type="ARBA" id="ARBA00023125"/>
    </source>
</evidence>
<keyword evidence="4" id="KW-0804">Transcription</keyword>
<feature type="DNA-binding region" description="H-T-H motif" evidence="5">
    <location>
        <begin position="31"/>
        <end position="50"/>
    </location>
</feature>
<keyword evidence="8" id="KW-1185">Reference proteome</keyword>
<dbReference type="Proteomes" id="UP000048926">
    <property type="component" value="Unassembled WGS sequence"/>
</dbReference>
<keyword evidence="3 5" id="KW-0238">DNA-binding</keyword>
<keyword evidence="2" id="KW-0805">Transcription regulation</keyword>
<evidence type="ECO:0000313" key="7">
    <source>
        <dbReference type="EMBL" id="CTQ44855.1"/>
    </source>
</evidence>
<dbReference type="PROSITE" id="PS50977">
    <property type="entry name" value="HTH_TETR_2"/>
    <property type="match status" value="1"/>
</dbReference>
<evidence type="ECO:0000256" key="1">
    <source>
        <dbReference type="ARBA" id="ARBA00022491"/>
    </source>
</evidence>
<dbReference type="GO" id="GO:0003700">
    <property type="term" value="F:DNA-binding transcription factor activity"/>
    <property type="evidence" value="ECO:0007669"/>
    <property type="project" value="TreeGrafter"/>
</dbReference>
<evidence type="ECO:0000256" key="2">
    <source>
        <dbReference type="ARBA" id="ARBA00023015"/>
    </source>
</evidence>
<gene>
    <name evidence="7" type="ORF">LAL4801_03302</name>
</gene>
<dbReference type="SUPFAM" id="SSF48498">
    <property type="entry name" value="Tetracyclin repressor-like, C-terminal domain"/>
    <property type="match status" value="1"/>
</dbReference>
<evidence type="ECO:0000256" key="5">
    <source>
        <dbReference type="PROSITE-ProRule" id="PRU00335"/>
    </source>
</evidence>
<dbReference type="PANTHER" id="PTHR30055:SF238">
    <property type="entry name" value="MYCOFACTOCIN BIOSYNTHESIS TRANSCRIPTIONAL REGULATOR MFTR-RELATED"/>
    <property type="match status" value="1"/>
</dbReference>
<name>A0A0M6Y415_9HYPH</name>
<dbReference type="SUPFAM" id="SSF46689">
    <property type="entry name" value="Homeodomain-like"/>
    <property type="match status" value="1"/>
</dbReference>
<dbReference type="RefSeq" id="WP_235814916.1">
    <property type="nucleotide sequence ID" value="NZ_CXST01000002.1"/>
</dbReference>
<sequence>MPRTVDHDERKSMILTAFVEVALAKGLHAVSLRDVASAAGVSLRLVQYYFETKSGLMQAGLSFLEAQSNIRWTARLDGCSDQTSPRAALLTLFEEAMPTDRKSREFHLLWMSYTVLALTSDEISGRAFIDSPNKLKGRISEIVKQGIGTGDFRSELDAEAEAAILIGLLHGLGTAVLIGQQSGETALSHLSHYLDRLAQMGDSPGKRSSPRN</sequence>
<keyword evidence="1" id="KW-0678">Repressor</keyword>
<evidence type="ECO:0000256" key="4">
    <source>
        <dbReference type="ARBA" id="ARBA00023163"/>
    </source>
</evidence>
<dbReference type="Pfam" id="PF13977">
    <property type="entry name" value="TetR_C_6"/>
    <property type="match status" value="1"/>
</dbReference>
<proteinExistence type="predicted"/>
<reference evidence="8" key="1">
    <citation type="submission" date="2015-07" db="EMBL/GenBank/DDBJ databases">
        <authorList>
            <person name="Rodrigo-Torres Lidia"/>
            <person name="Arahal R.David."/>
        </authorList>
    </citation>
    <scope>NUCLEOTIDE SEQUENCE [LARGE SCALE GENOMIC DNA]</scope>
    <source>
        <strain evidence="8">CECT 4801</strain>
    </source>
</reference>
<dbReference type="EMBL" id="CXST01000002">
    <property type="protein sequence ID" value="CTQ44855.1"/>
    <property type="molecule type" value="Genomic_DNA"/>
</dbReference>
<dbReference type="Pfam" id="PF00440">
    <property type="entry name" value="TetR_N"/>
    <property type="match status" value="1"/>
</dbReference>
<dbReference type="PANTHER" id="PTHR30055">
    <property type="entry name" value="HTH-TYPE TRANSCRIPTIONAL REGULATOR RUTR"/>
    <property type="match status" value="1"/>
</dbReference>
<accession>A0A0M6Y415</accession>
<organism evidence="7 8">
    <name type="scientific">Roseibium aggregatum</name>
    <dbReference type="NCBI Taxonomy" id="187304"/>
    <lineage>
        <taxon>Bacteria</taxon>
        <taxon>Pseudomonadati</taxon>
        <taxon>Pseudomonadota</taxon>
        <taxon>Alphaproteobacteria</taxon>
        <taxon>Hyphomicrobiales</taxon>
        <taxon>Stappiaceae</taxon>
        <taxon>Roseibium</taxon>
    </lineage>
</organism>
<evidence type="ECO:0000313" key="8">
    <source>
        <dbReference type="Proteomes" id="UP000048926"/>
    </source>
</evidence>
<dbReference type="InterPro" id="IPR050109">
    <property type="entry name" value="HTH-type_TetR-like_transc_reg"/>
</dbReference>
<feature type="domain" description="HTH tetR-type" evidence="6">
    <location>
        <begin position="8"/>
        <end position="68"/>
    </location>
</feature>
<dbReference type="InterPro" id="IPR001647">
    <property type="entry name" value="HTH_TetR"/>
</dbReference>
<evidence type="ECO:0000259" key="6">
    <source>
        <dbReference type="PROSITE" id="PS50977"/>
    </source>
</evidence>
<dbReference type="InterPro" id="IPR009057">
    <property type="entry name" value="Homeodomain-like_sf"/>
</dbReference>
<protein>
    <submittedName>
        <fullName evidence="7">TetR family transcriptional regulator</fullName>
    </submittedName>
</protein>
<dbReference type="InterPro" id="IPR036271">
    <property type="entry name" value="Tet_transcr_reg_TetR-rel_C_sf"/>
</dbReference>
<dbReference type="Gene3D" id="1.10.357.10">
    <property type="entry name" value="Tetracycline Repressor, domain 2"/>
    <property type="match status" value="1"/>
</dbReference>
<dbReference type="AlphaFoldDB" id="A0A0M6Y415"/>
<dbReference type="GO" id="GO:0000976">
    <property type="term" value="F:transcription cis-regulatory region binding"/>
    <property type="evidence" value="ECO:0007669"/>
    <property type="project" value="TreeGrafter"/>
</dbReference>